<proteinExistence type="predicted"/>
<organism evidence="1 2">
    <name type="scientific">Rhodococcus sacchari</name>
    <dbReference type="NCBI Taxonomy" id="2962047"/>
    <lineage>
        <taxon>Bacteria</taxon>
        <taxon>Bacillati</taxon>
        <taxon>Actinomycetota</taxon>
        <taxon>Actinomycetes</taxon>
        <taxon>Mycobacteriales</taxon>
        <taxon>Nocardiaceae</taxon>
        <taxon>Rhodococcus</taxon>
    </lineage>
</organism>
<evidence type="ECO:0000313" key="2">
    <source>
        <dbReference type="Proteomes" id="UP001156484"/>
    </source>
</evidence>
<reference evidence="1" key="1">
    <citation type="submission" date="2022-10" db="EMBL/GenBank/DDBJ databases">
        <title>Rhodococcus ferula Z13 complete genome.</title>
        <authorList>
            <person name="Long X."/>
            <person name="Zang M."/>
        </authorList>
    </citation>
    <scope>NUCLEOTIDE SEQUENCE</scope>
    <source>
        <strain evidence="1">Z13</strain>
    </source>
</reference>
<sequence>MTDPVLLTDQRGAVRILTLNRPAARNALSSALIEALRAGLAAADADDDVNVVILTGADPAFCAGLDLQELGDSGGNLSLVSDEGLPVGHPWTPISKPIIGAVNGAAITGGLELALACDFIIASERARFADTHARVGVLPGWGLTQRLPAAVGPGFARRMSLTGDFVNADQALRAGLVTQVVAHEELLDTAVRVAETVAGNDQPGVRTLLASYRKAAGHVVDPALEVEHETSVKWMRSFSPDRVAERRSAVIERGKVQNS</sequence>
<gene>
    <name evidence="1" type="ORF">OED52_17770</name>
</gene>
<dbReference type="EC" id="4.2.1.17" evidence="1"/>
<dbReference type="Proteomes" id="UP001156484">
    <property type="component" value="Chromosome"/>
</dbReference>
<name>A0ACD4DER1_9NOCA</name>
<keyword evidence="2" id="KW-1185">Reference proteome</keyword>
<keyword evidence="1" id="KW-0456">Lyase</keyword>
<accession>A0ACD4DER1</accession>
<dbReference type="EMBL" id="CP107551">
    <property type="protein sequence ID" value="UYP18483.1"/>
    <property type="molecule type" value="Genomic_DNA"/>
</dbReference>
<evidence type="ECO:0000313" key="1">
    <source>
        <dbReference type="EMBL" id="UYP18483.1"/>
    </source>
</evidence>
<protein>
    <submittedName>
        <fullName evidence="1">Enoyl-CoA hydratase</fullName>
        <ecNumber evidence="1">4.2.1.17</ecNumber>
    </submittedName>
</protein>